<name>A0A939JZ82_9BACT</name>
<evidence type="ECO:0000256" key="1">
    <source>
        <dbReference type="SAM" id="Coils"/>
    </source>
</evidence>
<keyword evidence="2" id="KW-0812">Transmembrane</keyword>
<protein>
    <submittedName>
        <fullName evidence="3">Uncharacterized protein</fullName>
    </submittedName>
</protein>
<sequence>MAPILIIALGGILGLIGTGIAIYGTYKHNFKSSERNQKIDNNVTKNLGLTEVIDTTLNDTRVISLDTKSSVKELKTQNTELIKKINDQKETIDNLRRENTDLYTKLSNESLKIYNNINGGNSFCRASWDMRNYGEAVISILINGEDPLYDVHLTLTNCEAYKEGCKKYSVTSEFEKIRAESMREFNIGNLNPGMATQIAVLNVPMSKEINYVMQFSARNGIWSQCYKIIRLDKPDKYMRIINTATRVAKSSYKNNEWNEVLLFEDIGDEVKAKYGDKIDWNW</sequence>
<comment type="caution">
    <text evidence="3">The sequence shown here is derived from an EMBL/GenBank/DDBJ whole genome shotgun (WGS) entry which is preliminary data.</text>
</comment>
<evidence type="ECO:0000313" key="3">
    <source>
        <dbReference type="EMBL" id="MBO0934792.1"/>
    </source>
</evidence>
<keyword evidence="2" id="KW-1133">Transmembrane helix</keyword>
<reference evidence="3 4" key="1">
    <citation type="submission" date="2021-03" db="EMBL/GenBank/DDBJ databases">
        <title>Fibrella sp. HMF5036 genome sequencing and assembly.</title>
        <authorList>
            <person name="Kang H."/>
            <person name="Kim H."/>
            <person name="Bae S."/>
            <person name="Joh K."/>
        </authorList>
    </citation>
    <scope>NUCLEOTIDE SEQUENCE [LARGE SCALE GENOMIC DNA]</scope>
    <source>
        <strain evidence="3 4">HMF5036</strain>
    </source>
</reference>
<feature type="transmembrane region" description="Helical" evidence="2">
    <location>
        <begin position="6"/>
        <end position="26"/>
    </location>
</feature>
<dbReference type="EMBL" id="JAFMYU010000038">
    <property type="protein sequence ID" value="MBO0934792.1"/>
    <property type="molecule type" value="Genomic_DNA"/>
</dbReference>
<dbReference type="AlphaFoldDB" id="A0A939JZ82"/>
<keyword evidence="1" id="KW-0175">Coiled coil</keyword>
<evidence type="ECO:0000313" key="4">
    <source>
        <dbReference type="Proteomes" id="UP000664795"/>
    </source>
</evidence>
<feature type="coiled-coil region" evidence="1">
    <location>
        <begin position="71"/>
        <end position="105"/>
    </location>
</feature>
<dbReference type="RefSeq" id="WP_207338758.1">
    <property type="nucleotide sequence ID" value="NZ_JAFMYU010000038.1"/>
</dbReference>
<proteinExistence type="predicted"/>
<organism evidence="3 4">
    <name type="scientific">Fibrella aquatilis</name>
    <dbReference type="NCBI Taxonomy" id="2817059"/>
    <lineage>
        <taxon>Bacteria</taxon>
        <taxon>Pseudomonadati</taxon>
        <taxon>Bacteroidota</taxon>
        <taxon>Cytophagia</taxon>
        <taxon>Cytophagales</taxon>
        <taxon>Spirosomataceae</taxon>
        <taxon>Fibrella</taxon>
    </lineage>
</organism>
<gene>
    <name evidence="3" type="ORF">J2I48_27525</name>
</gene>
<accession>A0A939JZ82</accession>
<evidence type="ECO:0000256" key="2">
    <source>
        <dbReference type="SAM" id="Phobius"/>
    </source>
</evidence>
<keyword evidence="2" id="KW-0472">Membrane</keyword>
<dbReference type="Proteomes" id="UP000664795">
    <property type="component" value="Unassembled WGS sequence"/>
</dbReference>
<keyword evidence="4" id="KW-1185">Reference proteome</keyword>